<dbReference type="Gene3D" id="3.40.30.120">
    <property type="match status" value="1"/>
</dbReference>
<dbReference type="InterPro" id="IPR050641">
    <property type="entry name" value="RIFMO-like"/>
</dbReference>
<dbReference type="Gene3D" id="3.50.50.60">
    <property type="entry name" value="FAD/NAD(P)-binding domain"/>
    <property type="match status" value="1"/>
</dbReference>
<keyword evidence="1" id="KW-0285">Flavoprotein</keyword>
<dbReference type="SUPFAM" id="SSF51905">
    <property type="entry name" value="FAD/NAD(P)-binding domain"/>
    <property type="match status" value="1"/>
</dbReference>
<evidence type="ECO:0000259" key="4">
    <source>
        <dbReference type="Pfam" id="PF01494"/>
    </source>
</evidence>
<dbReference type="PANTHER" id="PTHR43004">
    <property type="entry name" value="TRK SYSTEM POTASSIUM UPTAKE PROTEIN"/>
    <property type="match status" value="1"/>
</dbReference>
<evidence type="ECO:0000256" key="3">
    <source>
        <dbReference type="ARBA" id="ARBA00023002"/>
    </source>
</evidence>
<evidence type="ECO:0000256" key="1">
    <source>
        <dbReference type="ARBA" id="ARBA00022630"/>
    </source>
</evidence>
<dbReference type="InterPro" id="IPR002938">
    <property type="entry name" value="FAD-bd"/>
</dbReference>
<name>A0A3A2ZAD5_9EURO</name>
<dbReference type="PRINTS" id="PR00420">
    <property type="entry name" value="RNGMNOXGNASE"/>
</dbReference>
<dbReference type="Gene3D" id="3.30.9.10">
    <property type="entry name" value="D-Amino Acid Oxidase, subunit A, domain 2"/>
    <property type="match status" value="1"/>
</dbReference>
<protein>
    <submittedName>
        <fullName evidence="5">FAD binding domain protein</fullName>
    </submittedName>
</protein>
<dbReference type="AlphaFoldDB" id="A0A3A2ZAD5"/>
<keyword evidence="6" id="KW-1185">Reference proteome</keyword>
<dbReference type="Pfam" id="PF01494">
    <property type="entry name" value="FAD_binding_3"/>
    <property type="match status" value="1"/>
</dbReference>
<evidence type="ECO:0000313" key="5">
    <source>
        <dbReference type="EMBL" id="RJE20072.1"/>
    </source>
</evidence>
<evidence type="ECO:0000256" key="2">
    <source>
        <dbReference type="ARBA" id="ARBA00022827"/>
    </source>
</evidence>
<dbReference type="EMBL" id="MVGC01000341">
    <property type="protein sequence ID" value="RJE20072.1"/>
    <property type="molecule type" value="Genomic_DNA"/>
</dbReference>
<dbReference type="GO" id="GO:0016709">
    <property type="term" value="F:oxidoreductase activity, acting on paired donors, with incorporation or reduction of molecular oxygen, NAD(P)H as one donor, and incorporation of one atom of oxygen"/>
    <property type="evidence" value="ECO:0007669"/>
    <property type="project" value="UniProtKB-ARBA"/>
</dbReference>
<dbReference type="Pfam" id="PF21274">
    <property type="entry name" value="Rng_hyd_C"/>
    <property type="match status" value="1"/>
</dbReference>
<evidence type="ECO:0000313" key="6">
    <source>
        <dbReference type="Proteomes" id="UP000266188"/>
    </source>
</evidence>
<keyword evidence="3" id="KW-0560">Oxidoreductase</keyword>
<comment type="caution">
    <text evidence="5">The sequence shown here is derived from an EMBL/GenBank/DDBJ whole genome shotgun (WGS) entry which is preliminary data.</text>
</comment>
<organism evidence="5 6">
    <name type="scientific">Aspergillus sclerotialis</name>
    <dbReference type="NCBI Taxonomy" id="2070753"/>
    <lineage>
        <taxon>Eukaryota</taxon>
        <taxon>Fungi</taxon>
        <taxon>Dikarya</taxon>
        <taxon>Ascomycota</taxon>
        <taxon>Pezizomycotina</taxon>
        <taxon>Eurotiomycetes</taxon>
        <taxon>Eurotiomycetidae</taxon>
        <taxon>Eurotiales</taxon>
        <taxon>Aspergillaceae</taxon>
        <taxon>Aspergillus</taxon>
        <taxon>Aspergillus subgen. Polypaecilum</taxon>
    </lineage>
</organism>
<dbReference type="GO" id="GO:0071949">
    <property type="term" value="F:FAD binding"/>
    <property type="evidence" value="ECO:0007669"/>
    <property type="project" value="InterPro"/>
</dbReference>
<dbReference type="Proteomes" id="UP000266188">
    <property type="component" value="Unassembled WGS sequence"/>
</dbReference>
<sequence>MSNGIHGDTCSDSSKTNINENHNDAVETEFLIVGAGPAGAALACFLTSHGLKGIMISSAPGTANTPRAHITNMAALECLRDIGLDKELDRISSKGEQHMVHTRWCHSMAGEEYARVYSWGNDPRRKGDYELASPCSPVDLPQTLLEPVLVRHATWNGFTTRFDTTLLSFTEEKQGITAFVRDNLSKQEYRIRTKYLFGADGGRSQVVRQLNLPLYTKPGQGLAINVLVKTDLSHLVQYRKGNLHWVMQPDREHPEFGWMAIVRMVKPWDEWMFILFPTREFDTSANPSTEEYLQRVREMIGDDTPAEILDVSKWFINEIVAEKYSDGNIFCLGDAVHRHPPLNGLGSNTCIQDAFNLAWKVAYVHKGIASPSLLSTYSCERQPVGHSIITRANQAFRDHFGVWESLGMLSPDVNSRKEILKELSAATPEGQKRRRAFQSAVSHTCHEFHGLGVEMGQRYTGPGIFTSDEPNEYVRPGRAAEDNILYYEPSTYPGCRLPHAWLNKAVPDRLVSTIDLAGHGAFTLLTGIGGDSWKIAANKVASELGVPMQTYSIGFRQDWEDAYFDWERIRGVDESGVVLVRPDRFVAWRAVASLGDATACETKLMTVMRSILGY</sequence>
<dbReference type="PANTHER" id="PTHR43004:SF8">
    <property type="entry name" value="FAD-BINDING DOMAIN-CONTAINING PROTEIN-RELATED"/>
    <property type="match status" value="1"/>
</dbReference>
<keyword evidence="2" id="KW-0274">FAD</keyword>
<dbReference type="OrthoDB" id="2690153at2759"/>
<reference evidence="6" key="1">
    <citation type="submission" date="2017-02" db="EMBL/GenBank/DDBJ databases">
        <authorList>
            <person name="Tafer H."/>
            <person name="Lopandic K."/>
        </authorList>
    </citation>
    <scope>NUCLEOTIDE SEQUENCE [LARGE SCALE GENOMIC DNA]</scope>
    <source>
        <strain evidence="6">CBS 366.77</strain>
    </source>
</reference>
<feature type="domain" description="FAD-binding" evidence="4">
    <location>
        <begin position="27"/>
        <end position="391"/>
    </location>
</feature>
<proteinExistence type="predicted"/>
<accession>A0A3A2ZAD5</accession>
<dbReference type="InterPro" id="IPR036188">
    <property type="entry name" value="FAD/NAD-bd_sf"/>
</dbReference>
<gene>
    <name evidence="5" type="ORF">PHISCL_07591</name>
</gene>
<dbReference type="STRING" id="2070753.A0A3A2ZAD5"/>